<dbReference type="EMBL" id="BKCJ011581325">
    <property type="protein sequence ID" value="GFD42740.1"/>
    <property type="molecule type" value="Genomic_DNA"/>
</dbReference>
<feature type="compositionally biased region" description="Polar residues" evidence="1">
    <location>
        <begin position="28"/>
        <end position="38"/>
    </location>
</feature>
<gene>
    <name evidence="2" type="ORF">Tci_914709</name>
</gene>
<evidence type="ECO:0000256" key="1">
    <source>
        <dbReference type="SAM" id="MobiDB-lite"/>
    </source>
</evidence>
<proteinExistence type="predicted"/>
<comment type="caution">
    <text evidence="2">The sequence shown here is derived from an EMBL/GenBank/DDBJ whole genome shotgun (WGS) entry which is preliminary data.</text>
</comment>
<evidence type="ECO:0000313" key="2">
    <source>
        <dbReference type="EMBL" id="GFD42740.1"/>
    </source>
</evidence>
<name>A0A699W7Y8_TANCI</name>
<protein>
    <submittedName>
        <fullName evidence="2">Uncharacterized protein</fullName>
    </submittedName>
</protein>
<accession>A0A699W7Y8</accession>
<reference evidence="2" key="1">
    <citation type="journal article" date="2019" name="Sci. Rep.">
        <title>Draft genome of Tanacetum cinerariifolium, the natural source of mosquito coil.</title>
        <authorList>
            <person name="Yamashiro T."/>
            <person name="Shiraishi A."/>
            <person name="Satake H."/>
            <person name="Nakayama K."/>
        </authorList>
    </citation>
    <scope>NUCLEOTIDE SEQUENCE</scope>
</reference>
<dbReference type="AlphaFoldDB" id="A0A699W7Y8"/>
<feature type="non-terminal residue" evidence="2">
    <location>
        <position position="1"/>
    </location>
</feature>
<organism evidence="2">
    <name type="scientific">Tanacetum cinerariifolium</name>
    <name type="common">Dalmatian daisy</name>
    <name type="synonym">Chrysanthemum cinerariifolium</name>
    <dbReference type="NCBI Taxonomy" id="118510"/>
    <lineage>
        <taxon>Eukaryota</taxon>
        <taxon>Viridiplantae</taxon>
        <taxon>Streptophyta</taxon>
        <taxon>Embryophyta</taxon>
        <taxon>Tracheophyta</taxon>
        <taxon>Spermatophyta</taxon>
        <taxon>Magnoliopsida</taxon>
        <taxon>eudicotyledons</taxon>
        <taxon>Gunneridae</taxon>
        <taxon>Pentapetalae</taxon>
        <taxon>asterids</taxon>
        <taxon>campanulids</taxon>
        <taxon>Asterales</taxon>
        <taxon>Asteraceae</taxon>
        <taxon>Asteroideae</taxon>
        <taxon>Anthemideae</taxon>
        <taxon>Anthemidinae</taxon>
        <taxon>Tanacetum</taxon>
    </lineage>
</organism>
<sequence length="38" mass="4265">EKRTEVLRVWKSGAGRSEQGRPKDPNYWKTSPASSGFA</sequence>
<feature type="region of interest" description="Disordered" evidence="1">
    <location>
        <begin position="1"/>
        <end position="38"/>
    </location>
</feature>